<organism evidence="2 3">
    <name type="scientific">Legionella quinlivanii</name>
    <dbReference type="NCBI Taxonomy" id="45073"/>
    <lineage>
        <taxon>Bacteria</taxon>
        <taxon>Pseudomonadati</taxon>
        <taxon>Pseudomonadota</taxon>
        <taxon>Gammaproteobacteria</taxon>
        <taxon>Legionellales</taxon>
        <taxon>Legionellaceae</taxon>
        <taxon>Legionella</taxon>
    </lineage>
</organism>
<dbReference type="PATRIC" id="fig|45073.5.peg.31"/>
<gene>
    <name evidence="2" type="ORF">Lqui_0030</name>
</gene>
<evidence type="ECO:0000313" key="3">
    <source>
        <dbReference type="Proteomes" id="UP000054618"/>
    </source>
</evidence>
<dbReference type="Gene3D" id="2.120.10.10">
    <property type="match status" value="1"/>
</dbReference>
<dbReference type="Proteomes" id="UP000054618">
    <property type="component" value="Unassembled WGS sequence"/>
</dbReference>
<accession>A0A0W0Y932</accession>
<dbReference type="SUPFAM" id="SSF50939">
    <property type="entry name" value="Sialidases"/>
    <property type="match status" value="2"/>
</dbReference>
<comment type="caution">
    <text evidence="2">The sequence shown here is derived from an EMBL/GenBank/DDBJ whole genome shotgun (WGS) entry which is preliminary data.</text>
</comment>
<proteinExistence type="predicted"/>
<keyword evidence="1" id="KW-0732">Signal</keyword>
<feature type="chain" id="PRO_5006917355" evidence="1">
    <location>
        <begin position="26"/>
        <end position="732"/>
    </location>
</feature>
<dbReference type="CDD" id="cd15482">
    <property type="entry name" value="Sialidase_non-viral"/>
    <property type="match status" value="1"/>
</dbReference>
<sequence>MQGRTRYQQMLKWLCCLLTVPSLYAATPLWVFVPQTPVALTVAPGETAQVQYAVYNQSSRGKVLIMQPIQGITQTSLCQLPAKGYCILTLQINGTALTGNVMGGPVLCQQGNPNQCYQPSPPNSLAITKGQAATASINASPASLVLIINQNAKVVTITNHSTQVTAYNIRAILPASWTDVIQDASSCTVLAPGTSCQISFTPGSIIHTLQLIPIQGDNTSTVSISIEVKPVPIAIAAGQYTSVGAIRPLLALSSDMGTSWTFPSAVNSPVFVPDNTNSYNNSAAFFESSCDAQTCIAVGQYRDAGLVQRPLLAVSQDSGLNWIFPSSINAPVFSPVNTNPFSSAGELVGATCQESTCIAAGNYFSAGTRRPILAISHDSGTSWSFPAVINAPVFTPDNTNAFSGNGRFFAVNCHGAICIAGGLYSGGGVDRPLLAVSQDLGLNWAYPSAINAPVFIPDNTNAFSNNGSFNGVACQDSICIAAGSYRSGGTERPLLALSQNAAVTWTYPSVVNSPVFTPDNSNAFIANGRFSDVNCQGTTCIAVGRYFGGGTQRPLVAVSHDAGSSWTFPSSVTSPVFTPDNTNAFTGSAILSSISCQGPDCITGGFYFGGGGFRPLLAVSHDAGSSWTFPSSVTAPVFTPDNTNAFTNDGQFNNVHCGGGLCIAAGFYISGGVQRPLLAVSQDLGLTWTFPSAANTPIFTPDNSNVFFGGRLDTASSNGLWLPRSLSLLKTQ</sequence>
<dbReference type="InterPro" id="IPR036278">
    <property type="entry name" value="Sialidase_sf"/>
</dbReference>
<feature type="signal peptide" evidence="1">
    <location>
        <begin position="1"/>
        <end position="25"/>
    </location>
</feature>
<protein>
    <submittedName>
        <fullName evidence="2">NHL repeat protein</fullName>
    </submittedName>
</protein>
<dbReference type="EMBL" id="LNYS01000001">
    <property type="protein sequence ID" value="KTD53075.1"/>
    <property type="molecule type" value="Genomic_DNA"/>
</dbReference>
<evidence type="ECO:0000256" key="1">
    <source>
        <dbReference type="SAM" id="SignalP"/>
    </source>
</evidence>
<dbReference type="RefSeq" id="WP_058506168.1">
    <property type="nucleotide sequence ID" value="NZ_CAAAIK010000013.1"/>
</dbReference>
<dbReference type="AlphaFoldDB" id="A0A0W0Y932"/>
<keyword evidence="3" id="KW-1185">Reference proteome</keyword>
<name>A0A0W0Y932_9GAMM</name>
<reference evidence="2 3" key="1">
    <citation type="submission" date="2015-11" db="EMBL/GenBank/DDBJ databases">
        <title>Genomic analysis of 38 Legionella species identifies large and diverse effector repertoires.</title>
        <authorList>
            <person name="Burstein D."/>
            <person name="Amaro F."/>
            <person name="Zusman T."/>
            <person name="Lifshitz Z."/>
            <person name="Cohen O."/>
            <person name="Gilbert J.A."/>
            <person name="Pupko T."/>
            <person name="Shuman H.A."/>
            <person name="Segal G."/>
        </authorList>
    </citation>
    <scope>NUCLEOTIDE SEQUENCE [LARGE SCALE GENOMIC DNA]</scope>
    <source>
        <strain evidence="2 3">CDC#1442-AUS-E</strain>
    </source>
</reference>
<dbReference type="STRING" id="45073.Lqui_0030"/>
<evidence type="ECO:0000313" key="2">
    <source>
        <dbReference type="EMBL" id="KTD53075.1"/>
    </source>
</evidence>
<dbReference type="OrthoDB" id="5644725at2"/>